<dbReference type="Proteomes" id="UP000007305">
    <property type="component" value="Chromosome 4"/>
</dbReference>
<organism evidence="2 3">
    <name type="scientific">Zea mays</name>
    <name type="common">Maize</name>
    <dbReference type="NCBI Taxonomy" id="4577"/>
    <lineage>
        <taxon>Eukaryota</taxon>
        <taxon>Viridiplantae</taxon>
        <taxon>Streptophyta</taxon>
        <taxon>Embryophyta</taxon>
        <taxon>Tracheophyta</taxon>
        <taxon>Spermatophyta</taxon>
        <taxon>Magnoliopsida</taxon>
        <taxon>Liliopsida</taxon>
        <taxon>Poales</taxon>
        <taxon>Poaceae</taxon>
        <taxon>PACMAD clade</taxon>
        <taxon>Panicoideae</taxon>
        <taxon>Andropogonodae</taxon>
        <taxon>Andropogoneae</taxon>
        <taxon>Tripsacinae</taxon>
        <taxon>Zea</taxon>
    </lineage>
</organism>
<dbReference type="AlphaFoldDB" id="A0A804NW73"/>
<reference evidence="2" key="3">
    <citation type="submission" date="2021-05" db="UniProtKB">
        <authorList>
            <consortium name="EnsemblPlants"/>
        </authorList>
    </citation>
    <scope>IDENTIFICATION</scope>
    <source>
        <strain evidence="2">cv. B73</strain>
    </source>
</reference>
<feature type="compositionally biased region" description="Polar residues" evidence="1">
    <location>
        <begin position="28"/>
        <end position="39"/>
    </location>
</feature>
<dbReference type="Gramene" id="Zm00001eb191040_T001">
    <property type="protein sequence ID" value="Zm00001eb191040_P001"/>
    <property type="gene ID" value="Zm00001eb191040"/>
</dbReference>
<name>A0A804NW73_MAIZE</name>
<evidence type="ECO:0000313" key="3">
    <source>
        <dbReference type="Proteomes" id="UP000007305"/>
    </source>
</evidence>
<keyword evidence="3" id="KW-1185">Reference proteome</keyword>
<proteinExistence type="predicted"/>
<accession>A0A804NW73</accession>
<feature type="region of interest" description="Disordered" evidence="1">
    <location>
        <begin position="1"/>
        <end position="59"/>
    </location>
</feature>
<reference evidence="2" key="2">
    <citation type="submission" date="2019-07" db="EMBL/GenBank/DDBJ databases">
        <authorList>
            <person name="Seetharam A."/>
            <person name="Woodhouse M."/>
            <person name="Cannon E."/>
        </authorList>
    </citation>
    <scope>NUCLEOTIDE SEQUENCE [LARGE SCALE GENOMIC DNA]</scope>
    <source>
        <strain evidence="2">cv. B73</strain>
    </source>
</reference>
<dbReference type="EnsemblPlants" id="Zm00001eb191040_T001">
    <property type="protein sequence ID" value="Zm00001eb191040_P001"/>
    <property type="gene ID" value="Zm00001eb191040"/>
</dbReference>
<evidence type="ECO:0000313" key="2">
    <source>
        <dbReference type="EnsemblPlants" id="Zm00001eb191040_P001"/>
    </source>
</evidence>
<feature type="compositionally biased region" description="Basic and acidic residues" evidence="1">
    <location>
        <begin position="44"/>
        <end position="59"/>
    </location>
</feature>
<reference evidence="3" key="1">
    <citation type="journal article" date="2009" name="Science">
        <title>The B73 maize genome: complexity, diversity, and dynamics.</title>
        <authorList>
            <person name="Schnable P.S."/>
            <person name="Ware D."/>
            <person name="Fulton R.S."/>
            <person name="Stein J.C."/>
            <person name="Wei F."/>
            <person name="Pasternak S."/>
            <person name="Liang C."/>
            <person name="Zhang J."/>
            <person name="Fulton L."/>
            <person name="Graves T.A."/>
            <person name="Minx P."/>
            <person name="Reily A.D."/>
            <person name="Courtney L."/>
            <person name="Kruchowski S.S."/>
            <person name="Tomlinson C."/>
            <person name="Strong C."/>
            <person name="Delehaunty K."/>
            <person name="Fronick C."/>
            <person name="Courtney B."/>
            <person name="Rock S.M."/>
            <person name="Belter E."/>
            <person name="Du F."/>
            <person name="Kim K."/>
            <person name="Abbott R.M."/>
            <person name="Cotton M."/>
            <person name="Levy A."/>
            <person name="Marchetto P."/>
            <person name="Ochoa K."/>
            <person name="Jackson S.M."/>
            <person name="Gillam B."/>
            <person name="Chen W."/>
            <person name="Yan L."/>
            <person name="Higginbotham J."/>
            <person name="Cardenas M."/>
            <person name="Waligorski J."/>
            <person name="Applebaum E."/>
            <person name="Phelps L."/>
            <person name="Falcone J."/>
            <person name="Kanchi K."/>
            <person name="Thane T."/>
            <person name="Scimone A."/>
            <person name="Thane N."/>
            <person name="Henke J."/>
            <person name="Wang T."/>
            <person name="Ruppert J."/>
            <person name="Shah N."/>
            <person name="Rotter K."/>
            <person name="Hodges J."/>
            <person name="Ingenthron E."/>
            <person name="Cordes M."/>
            <person name="Kohlberg S."/>
            <person name="Sgro J."/>
            <person name="Delgado B."/>
            <person name="Mead K."/>
            <person name="Chinwalla A."/>
            <person name="Leonard S."/>
            <person name="Crouse K."/>
            <person name="Collura K."/>
            <person name="Kudrna D."/>
            <person name="Currie J."/>
            <person name="He R."/>
            <person name="Angelova A."/>
            <person name="Rajasekar S."/>
            <person name="Mueller T."/>
            <person name="Lomeli R."/>
            <person name="Scara G."/>
            <person name="Ko A."/>
            <person name="Delaney K."/>
            <person name="Wissotski M."/>
            <person name="Lopez G."/>
            <person name="Campos D."/>
            <person name="Braidotti M."/>
            <person name="Ashley E."/>
            <person name="Golser W."/>
            <person name="Kim H."/>
            <person name="Lee S."/>
            <person name="Lin J."/>
            <person name="Dujmic Z."/>
            <person name="Kim W."/>
            <person name="Talag J."/>
            <person name="Zuccolo A."/>
            <person name="Fan C."/>
            <person name="Sebastian A."/>
            <person name="Kramer M."/>
            <person name="Spiegel L."/>
            <person name="Nascimento L."/>
            <person name="Zutavern T."/>
            <person name="Miller B."/>
            <person name="Ambroise C."/>
            <person name="Muller S."/>
            <person name="Spooner W."/>
            <person name="Narechania A."/>
            <person name="Ren L."/>
            <person name="Wei S."/>
            <person name="Kumari S."/>
            <person name="Faga B."/>
            <person name="Levy M.J."/>
            <person name="McMahan L."/>
            <person name="Van Buren P."/>
            <person name="Vaughn M.W."/>
            <person name="Ying K."/>
            <person name="Yeh C.-T."/>
            <person name="Emrich S.J."/>
            <person name="Jia Y."/>
            <person name="Kalyanaraman A."/>
            <person name="Hsia A.-P."/>
            <person name="Barbazuk W.B."/>
            <person name="Baucom R.S."/>
            <person name="Brutnell T.P."/>
            <person name="Carpita N.C."/>
            <person name="Chaparro C."/>
            <person name="Chia J.-M."/>
            <person name="Deragon J.-M."/>
            <person name="Estill J.C."/>
            <person name="Fu Y."/>
            <person name="Jeddeloh J.A."/>
            <person name="Han Y."/>
            <person name="Lee H."/>
            <person name="Li P."/>
            <person name="Lisch D.R."/>
            <person name="Liu S."/>
            <person name="Liu Z."/>
            <person name="Nagel D.H."/>
            <person name="McCann M.C."/>
            <person name="SanMiguel P."/>
            <person name="Myers A.M."/>
            <person name="Nettleton D."/>
            <person name="Nguyen J."/>
            <person name="Penning B.W."/>
            <person name="Ponnala L."/>
            <person name="Schneider K.L."/>
            <person name="Schwartz D.C."/>
            <person name="Sharma A."/>
            <person name="Soderlund C."/>
            <person name="Springer N.M."/>
            <person name="Sun Q."/>
            <person name="Wang H."/>
            <person name="Waterman M."/>
            <person name="Westerman R."/>
            <person name="Wolfgruber T.K."/>
            <person name="Yang L."/>
            <person name="Yu Y."/>
            <person name="Zhang L."/>
            <person name="Zhou S."/>
            <person name="Zhu Q."/>
            <person name="Bennetzen J.L."/>
            <person name="Dawe R.K."/>
            <person name="Jiang J."/>
            <person name="Jiang N."/>
            <person name="Presting G.G."/>
            <person name="Wessler S.R."/>
            <person name="Aluru S."/>
            <person name="Martienssen R.A."/>
            <person name="Clifton S.W."/>
            <person name="McCombie W.R."/>
            <person name="Wing R.A."/>
            <person name="Wilson R.K."/>
        </authorList>
    </citation>
    <scope>NUCLEOTIDE SEQUENCE [LARGE SCALE GENOMIC DNA]</scope>
    <source>
        <strain evidence="3">cv. B73</strain>
    </source>
</reference>
<sequence length="124" mass="13131">MATRHWRQVLADLGTGSGSGSPDLADPDTQQLGTPTQGPRTYRRQGERSRARERRDGERRRVAVTSFLGGRLLLLRRGAWGTLGGGFRRGGVGGARGFHPSCCGAGRWGAEVEAVGGGGGCRKL</sequence>
<dbReference type="InParanoid" id="A0A804NW73"/>
<evidence type="ECO:0000256" key="1">
    <source>
        <dbReference type="SAM" id="MobiDB-lite"/>
    </source>
</evidence>
<protein>
    <submittedName>
        <fullName evidence="2">Uncharacterized protein</fullName>
    </submittedName>
</protein>